<dbReference type="Pfam" id="PF00497">
    <property type="entry name" value="SBP_bac_3"/>
    <property type="match status" value="1"/>
</dbReference>
<dbReference type="Proteomes" id="UP001500909">
    <property type="component" value="Unassembled WGS sequence"/>
</dbReference>
<dbReference type="CDD" id="cd01004">
    <property type="entry name" value="PBP2_MidA_like"/>
    <property type="match status" value="1"/>
</dbReference>
<dbReference type="PANTHER" id="PTHR35936:SF17">
    <property type="entry name" value="ARGININE-BINDING EXTRACELLULAR PROTEIN ARTP"/>
    <property type="match status" value="1"/>
</dbReference>
<organism evidence="3 4">
    <name type="scientific">Streptomyces olivaceiscleroticus</name>
    <dbReference type="NCBI Taxonomy" id="68245"/>
    <lineage>
        <taxon>Bacteria</taxon>
        <taxon>Bacillati</taxon>
        <taxon>Actinomycetota</taxon>
        <taxon>Actinomycetes</taxon>
        <taxon>Kitasatosporales</taxon>
        <taxon>Streptomycetaceae</taxon>
        <taxon>Streptomyces</taxon>
    </lineage>
</organism>
<name>A0ABN1BBH6_9ACTN</name>
<gene>
    <name evidence="3" type="ORF">GCM10010361_68820</name>
</gene>
<evidence type="ECO:0000313" key="4">
    <source>
        <dbReference type="Proteomes" id="UP001500909"/>
    </source>
</evidence>
<proteinExistence type="predicted"/>
<dbReference type="InterPro" id="IPR001638">
    <property type="entry name" value="Solute-binding_3/MltF_N"/>
</dbReference>
<protein>
    <submittedName>
        <fullName evidence="3">ABC transporter substrate-binding protein</fullName>
    </submittedName>
</protein>
<feature type="domain" description="Solute-binding protein family 3/N-terminal" evidence="2">
    <location>
        <begin position="73"/>
        <end position="315"/>
    </location>
</feature>
<dbReference type="SMART" id="SM00062">
    <property type="entry name" value="PBPb"/>
    <property type="match status" value="1"/>
</dbReference>
<evidence type="ECO:0000259" key="2">
    <source>
        <dbReference type="SMART" id="SM00062"/>
    </source>
</evidence>
<dbReference type="SUPFAM" id="SSF53850">
    <property type="entry name" value="Periplasmic binding protein-like II"/>
    <property type="match status" value="1"/>
</dbReference>
<dbReference type="Gene3D" id="3.40.190.10">
    <property type="entry name" value="Periplasmic binding protein-like II"/>
    <property type="match status" value="2"/>
</dbReference>
<evidence type="ECO:0000256" key="1">
    <source>
        <dbReference type="ARBA" id="ARBA00022729"/>
    </source>
</evidence>
<keyword evidence="1" id="KW-0732">Signal</keyword>
<dbReference type="RefSeq" id="WP_346099396.1">
    <property type="nucleotide sequence ID" value="NZ_BAAABY010000054.1"/>
</dbReference>
<evidence type="ECO:0000313" key="3">
    <source>
        <dbReference type="EMBL" id="GAA0493783.1"/>
    </source>
</evidence>
<accession>A0ABN1BBH6</accession>
<dbReference type="PANTHER" id="PTHR35936">
    <property type="entry name" value="MEMBRANE-BOUND LYTIC MUREIN TRANSGLYCOSYLASE F"/>
    <property type="match status" value="1"/>
</dbReference>
<keyword evidence="4" id="KW-1185">Reference proteome</keyword>
<sequence length="327" mass="34157">MTANSAFRTAPAGSRPFLARRAVARAAPLAVGALLLAACGGGGGGGAEDGRKGTSPSAPLAAELPQHIRDKGYLDVGSDIAYPPVEFKDARGRAVGLDPDLAAAMGRQLGVEFRFRIGTFDSLLTGLRAHRYDIAMSAFTDNKNRQHGIDPATGKKVGEGVDFVDYFSAGVSMYVRKGTHGSPEGWDDLCGKKAVLQRGSVSEDLARSLSRKCVAAGKPSIALEAFDNDQQAQTRLRSGGGDVGISDYPVAQYAARTSGGGRDFRVVGEQIRAAPYGIAVAKGNTRLRDALKSAVDAVMASGEYTKILKKWGVTDGALPRAEINGGS</sequence>
<reference evidence="3 4" key="1">
    <citation type="journal article" date="2019" name="Int. J. Syst. Evol. Microbiol.">
        <title>The Global Catalogue of Microorganisms (GCM) 10K type strain sequencing project: providing services to taxonomists for standard genome sequencing and annotation.</title>
        <authorList>
            <consortium name="The Broad Institute Genomics Platform"/>
            <consortium name="The Broad Institute Genome Sequencing Center for Infectious Disease"/>
            <person name="Wu L."/>
            <person name="Ma J."/>
        </authorList>
    </citation>
    <scope>NUCLEOTIDE SEQUENCE [LARGE SCALE GENOMIC DNA]</scope>
    <source>
        <strain evidence="3 4">JCM 4805</strain>
    </source>
</reference>
<dbReference type="EMBL" id="BAAABY010000054">
    <property type="protein sequence ID" value="GAA0493783.1"/>
    <property type="molecule type" value="Genomic_DNA"/>
</dbReference>
<comment type="caution">
    <text evidence="3">The sequence shown here is derived from an EMBL/GenBank/DDBJ whole genome shotgun (WGS) entry which is preliminary data.</text>
</comment>